<dbReference type="Proteomes" id="UP000516173">
    <property type="component" value="Chromosome"/>
</dbReference>
<dbReference type="Pfam" id="PF00440">
    <property type="entry name" value="TetR_N"/>
    <property type="match status" value="1"/>
</dbReference>
<protein>
    <submittedName>
        <fullName evidence="6">Putative transcriptional regulator, TetR family protein</fullName>
    </submittedName>
</protein>
<dbReference type="InterPro" id="IPR050109">
    <property type="entry name" value="HTH-type_TetR-like_transc_reg"/>
</dbReference>
<dbReference type="EMBL" id="AP023396">
    <property type="protein sequence ID" value="BCK56308.1"/>
    <property type="molecule type" value="Genomic_DNA"/>
</dbReference>
<keyword evidence="2 4" id="KW-0238">DNA-binding</keyword>
<dbReference type="Gene3D" id="1.10.357.10">
    <property type="entry name" value="Tetracycline Repressor, domain 2"/>
    <property type="match status" value="1"/>
</dbReference>
<evidence type="ECO:0000256" key="2">
    <source>
        <dbReference type="ARBA" id="ARBA00023125"/>
    </source>
</evidence>
<gene>
    <name evidence="6" type="ORF">NWFMUON74_40800</name>
</gene>
<feature type="DNA-binding region" description="H-T-H motif" evidence="4">
    <location>
        <begin position="30"/>
        <end position="49"/>
    </location>
</feature>
<evidence type="ECO:0000256" key="4">
    <source>
        <dbReference type="PROSITE-ProRule" id="PRU00335"/>
    </source>
</evidence>
<dbReference type="PANTHER" id="PTHR30055:SF234">
    <property type="entry name" value="HTH-TYPE TRANSCRIPTIONAL REGULATOR BETI"/>
    <property type="match status" value="1"/>
</dbReference>
<evidence type="ECO:0000256" key="1">
    <source>
        <dbReference type="ARBA" id="ARBA00023015"/>
    </source>
</evidence>
<dbReference type="GO" id="GO:0000976">
    <property type="term" value="F:transcription cis-regulatory region binding"/>
    <property type="evidence" value="ECO:0007669"/>
    <property type="project" value="TreeGrafter"/>
</dbReference>
<dbReference type="SUPFAM" id="SSF46689">
    <property type="entry name" value="Homeodomain-like"/>
    <property type="match status" value="1"/>
</dbReference>
<evidence type="ECO:0000259" key="5">
    <source>
        <dbReference type="PROSITE" id="PS50977"/>
    </source>
</evidence>
<keyword evidence="7" id="KW-1185">Reference proteome</keyword>
<dbReference type="PANTHER" id="PTHR30055">
    <property type="entry name" value="HTH-TYPE TRANSCRIPTIONAL REGULATOR RUTR"/>
    <property type="match status" value="1"/>
</dbReference>
<dbReference type="InterPro" id="IPR009057">
    <property type="entry name" value="Homeodomain-like_sf"/>
</dbReference>
<dbReference type="InterPro" id="IPR041484">
    <property type="entry name" value="TetR_C_25"/>
</dbReference>
<dbReference type="GeneID" id="80348559"/>
<dbReference type="RefSeq" id="WP_187683399.1">
    <property type="nucleotide sequence ID" value="NZ_AP023396.1"/>
</dbReference>
<dbReference type="InterPro" id="IPR001647">
    <property type="entry name" value="HTH_TetR"/>
</dbReference>
<keyword evidence="1" id="KW-0805">Transcription regulation</keyword>
<proteinExistence type="predicted"/>
<dbReference type="Pfam" id="PF17933">
    <property type="entry name" value="TetR_C_25"/>
    <property type="match status" value="1"/>
</dbReference>
<evidence type="ECO:0000313" key="7">
    <source>
        <dbReference type="Proteomes" id="UP000516173"/>
    </source>
</evidence>
<accession>A0A7G1KMB8</accession>
<sequence length="209" mass="22152">MSSPDDRTARARIRDEALRLFTDHGPDVVTVRDVAAAAGVSPALVMRHYKTKEGLRAAVDAHVTAVYESLLGGIAAPGDSDPFAADAVPSMTELLVQQLPPDSPIPAYLGRMLLHGGPAATALFERLYTASVETLEAMGRAGHADPGEDPAVRAAFLLVNDLAVILLRARLGEVLGVDPLSRDGIRRWAGEVLTVYRTGLRGVPGDQTL</sequence>
<keyword evidence="3" id="KW-0804">Transcription</keyword>
<name>A0A7G1KMB8_9NOCA</name>
<dbReference type="KEGG" id="nwl:NWFMUON74_40800"/>
<dbReference type="GO" id="GO:0003700">
    <property type="term" value="F:DNA-binding transcription factor activity"/>
    <property type="evidence" value="ECO:0007669"/>
    <property type="project" value="TreeGrafter"/>
</dbReference>
<feature type="domain" description="HTH tetR-type" evidence="5">
    <location>
        <begin position="7"/>
        <end position="67"/>
    </location>
</feature>
<evidence type="ECO:0000256" key="3">
    <source>
        <dbReference type="ARBA" id="ARBA00023163"/>
    </source>
</evidence>
<evidence type="ECO:0000313" key="6">
    <source>
        <dbReference type="EMBL" id="BCK56308.1"/>
    </source>
</evidence>
<dbReference type="AlphaFoldDB" id="A0A7G1KMB8"/>
<dbReference type="PROSITE" id="PS50977">
    <property type="entry name" value="HTH_TETR_2"/>
    <property type="match status" value="1"/>
</dbReference>
<reference evidence="6 7" key="1">
    <citation type="submission" date="2020-08" db="EMBL/GenBank/DDBJ databases">
        <title>Genome Sequencing of Nocardia wallacei strain FMUON74 and assembly.</title>
        <authorList>
            <person name="Toyokawa M."/>
            <person name="Uesaka K."/>
        </authorList>
    </citation>
    <scope>NUCLEOTIDE SEQUENCE [LARGE SCALE GENOMIC DNA]</scope>
    <source>
        <strain evidence="6 7">FMUON74</strain>
    </source>
</reference>
<organism evidence="6 7">
    <name type="scientific">Nocardia wallacei</name>
    <dbReference type="NCBI Taxonomy" id="480035"/>
    <lineage>
        <taxon>Bacteria</taxon>
        <taxon>Bacillati</taxon>
        <taxon>Actinomycetota</taxon>
        <taxon>Actinomycetes</taxon>
        <taxon>Mycobacteriales</taxon>
        <taxon>Nocardiaceae</taxon>
        <taxon>Nocardia</taxon>
    </lineage>
</organism>